<reference evidence="4 5" key="1">
    <citation type="submission" date="2023-08" db="EMBL/GenBank/DDBJ databases">
        <title>Black Yeasts Isolated from many extreme environments.</title>
        <authorList>
            <person name="Coleine C."/>
            <person name="Stajich J.E."/>
            <person name="Selbmann L."/>
        </authorList>
    </citation>
    <scope>NUCLEOTIDE SEQUENCE [LARGE SCALE GENOMIC DNA]</scope>
    <source>
        <strain evidence="4 5">CCFEE 5885</strain>
    </source>
</reference>
<accession>A0ABR0JX26</accession>
<dbReference type="InterPro" id="IPR021858">
    <property type="entry name" value="Fun_TF"/>
</dbReference>
<feature type="compositionally biased region" description="Polar residues" evidence="3">
    <location>
        <begin position="131"/>
        <end position="140"/>
    </location>
</feature>
<protein>
    <submittedName>
        <fullName evidence="4">Uncharacterized protein</fullName>
    </submittedName>
</protein>
<feature type="compositionally biased region" description="Low complexity" evidence="3">
    <location>
        <begin position="195"/>
        <end position="204"/>
    </location>
</feature>
<feature type="region of interest" description="Disordered" evidence="3">
    <location>
        <begin position="1"/>
        <end position="21"/>
    </location>
</feature>
<dbReference type="PANTHER" id="PTHR37534">
    <property type="entry name" value="TRANSCRIPTIONAL ACTIVATOR PROTEIN UGA3"/>
    <property type="match status" value="1"/>
</dbReference>
<sequence length="659" mass="75546">MANNPQGDDNHPKCSQCERTGQQCCRTKGLRKFRDGSSAQYEKQFSKDQVWLGLSKKAKIQIVDETAELEKFYSIDEPESEPASTAGRSKSAPRPLSSVDSSATFRQPPRVETTSHSPGLLSKIRPEATIRSPTQVSPASLDSILPFSGTKRRRTNDSITPSEQFRTAQLPPISQELQHHFPVRASPSNSSCHTSSYYNSYPSPTEANETRRIEAEYAKLADSEAAKIPDEPLLSFSSWKKNFRWPNQYTTQQCVCLFRYYVDVLGPWFDVGDPSKQFTSVVPQRARKCPPLLNAIFSAAALHLRYVARRKSPGRVIHYAGWDLPDLNQISTIKYYQATTAYLRALCDDDAHARDEDMLASIVIIRFYEELEGLISGASQDWVMRPFQLFVAAQAKPNLFQVSYDQYDFNMPGGFRTVRSLAEPYLKSYQHSCFRIALRQECQRALLNREEVQLPLQAWKLLDGFDEADDSTWTDRHLYHYANVLQFCFSTTQFGTQRSSRWQELKDFEAKWEEARPLSFSHYHRKEPDRIAREVFPQIWYVHEVNAAGMLYFHFARILLTVYNPNLHRIGPGAAAAQRRVSEEVRDVVIQLCGVAMSTVQTQPCLVQAYNAIAMFGEHFTDRIEQEALLSVLTELEYKHGWPVDNEAEVLKREWGWLR</sequence>
<gene>
    <name evidence="4" type="ORF">LTR24_009453</name>
</gene>
<evidence type="ECO:0000256" key="1">
    <source>
        <dbReference type="ARBA" id="ARBA00004123"/>
    </source>
</evidence>
<dbReference type="PANTHER" id="PTHR37534:SF2">
    <property type="entry name" value="N-ACETYLTRANSFERASE DOMAIN-CONTAINING PROTEIN"/>
    <property type="match status" value="1"/>
</dbReference>
<keyword evidence="5" id="KW-1185">Reference proteome</keyword>
<organism evidence="4 5">
    <name type="scientific">Lithohypha guttulata</name>
    <dbReference type="NCBI Taxonomy" id="1690604"/>
    <lineage>
        <taxon>Eukaryota</taxon>
        <taxon>Fungi</taxon>
        <taxon>Dikarya</taxon>
        <taxon>Ascomycota</taxon>
        <taxon>Pezizomycotina</taxon>
        <taxon>Eurotiomycetes</taxon>
        <taxon>Chaetothyriomycetidae</taxon>
        <taxon>Chaetothyriales</taxon>
        <taxon>Trichomeriaceae</taxon>
        <taxon>Lithohypha</taxon>
    </lineage>
</organism>
<proteinExistence type="predicted"/>
<evidence type="ECO:0000313" key="4">
    <source>
        <dbReference type="EMBL" id="KAK5077653.1"/>
    </source>
</evidence>
<feature type="region of interest" description="Disordered" evidence="3">
    <location>
        <begin position="73"/>
        <end position="162"/>
    </location>
</feature>
<evidence type="ECO:0000256" key="3">
    <source>
        <dbReference type="SAM" id="MobiDB-lite"/>
    </source>
</evidence>
<evidence type="ECO:0000256" key="2">
    <source>
        <dbReference type="ARBA" id="ARBA00023242"/>
    </source>
</evidence>
<dbReference type="Pfam" id="PF11951">
    <property type="entry name" value="Fungal_trans_2"/>
    <property type="match status" value="1"/>
</dbReference>
<dbReference type="Proteomes" id="UP001345013">
    <property type="component" value="Unassembled WGS sequence"/>
</dbReference>
<dbReference type="EMBL" id="JAVRRG010000208">
    <property type="protein sequence ID" value="KAK5077653.1"/>
    <property type="molecule type" value="Genomic_DNA"/>
</dbReference>
<feature type="region of interest" description="Disordered" evidence="3">
    <location>
        <begin position="183"/>
        <end position="205"/>
    </location>
</feature>
<comment type="subcellular location">
    <subcellularLocation>
        <location evidence="1">Nucleus</location>
    </subcellularLocation>
</comment>
<comment type="caution">
    <text evidence="4">The sequence shown here is derived from an EMBL/GenBank/DDBJ whole genome shotgun (WGS) entry which is preliminary data.</text>
</comment>
<evidence type="ECO:0000313" key="5">
    <source>
        <dbReference type="Proteomes" id="UP001345013"/>
    </source>
</evidence>
<name>A0ABR0JX26_9EURO</name>
<keyword evidence="2" id="KW-0539">Nucleus</keyword>